<dbReference type="InterPro" id="IPR001279">
    <property type="entry name" value="Metallo-B-lactamas"/>
</dbReference>
<dbReference type="RefSeq" id="WP_005150472.1">
    <property type="nucleotide sequence ID" value="NZ_KB850072.1"/>
</dbReference>
<accession>N9T5L2</accession>
<evidence type="ECO:0000313" key="2">
    <source>
        <dbReference type="EMBL" id="ENX58685.1"/>
    </source>
</evidence>
<reference evidence="2 3" key="1">
    <citation type="submission" date="2013-02" db="EMBL/GenBank/DDBJ databases">
        <title>The Genome Sequence of Acinetobacter sp. CIP 70.18.</title>
        <authorList>
            <consortium name="The Broad Institute Genome Sequencing Platform"/>
            <consortium name="The Broad Institute Genome Sequencing Center for Infectious Disease"/>
            <person name="Cerqueira G."/>
            <person name="Feldgarden M."/>
            <person name="Courvalin P."/>
            <person name="Perichon B."/>
            <person name="Grillot-Courvalin C."/>
            <person name="Clermont D."/>
            <person name="Rocha E."/>
            <person name="Yoon E.-J."/>
            <person name="Nemec A."/>
            <person name="Walker B."/>
            <person name="Young S.K."/>
            <person name="Zeng Q."/>
            <person name="Gargeya S."/>
            <person name="Fitzgerald M."/>
            <person name="Haas B."/>
            <person name="Abouelleil A."/>
            <person name="Alvarado L."/>
            <person name="Arachchi H.M."/>
            <person name="Berlin A.M."/>
            <person name="Chapman S.B."/>
            <person name="Dewar J."/>
            <person name="Goldberg J."/>
            <person name="Griggs A."/>
            <person name="Gujja S."/>
            <person name="Hansen M."/>
            <person name="Howarth C."/>
            <person name="Imamovic A."/>
            <person name="Larimer J."/>
            <person name="McCowan C."/>
            <person name="Murphy C."/>
            <person name="Neiman D."/>
            <person name="Pearson M."/>
            <person name="Priest M."/>
            <person name="Roberts A."/>
            <person name="Saif S."/>
            <person name="Shea T."/>
            <person name="Sisk P."/>
            <person name="Sykes S."/>
            <person name="Wortman J."/>
            <person name="Nusbaum C."/>
            <person name="Birren B."/>
        </authorList>
    </citation>
    <scope>NUCLEOTIDE SEQUENCE [LARGE SCALE GENOMIC DNA]</scope>
    <source>
        <strain evidence="2 3">CIP 70.18</strain>
    </source>
</reference>
<evidence type="ECO:0000259" key="1">
    <source>
        <dbReference type="Pfam" id="PF00753"/>
    </source>
</evidence>
<sequence length="366" mass="41194">MITSYEIEFLPVGSGEKSGDCILFHYVEDNVGKIIAYDGGTQTSGKAMVEHIKKYYGMDKIDYLINSHPDGDHVSGLTYVLENMQVGEVWIHQPWKYSAEILDLFHDGRMTANSLSERMKTKLRLAHRVYELAIEQSIPVYEPYAGAKIGPFTVLSPDEDWYKNTLVPDFSKTPPKAKMVFENIMDGMENFVETVAKLLEESWGDENLPNNVQTSAENNSSVVLYANLLGRGFVLTGDSGVEAIDRACIFAERNNLRLKEDLKFVQVPHHGSRRNVSTTVLNRLLGEPINFDAHNLTLNKTAFVSASQSSKKHPRDRVVNAFMRRGFKVVATKGSTKRHYNGMPERAGWGSVTPLEFSYEVDDTDN</sequence>
<feature type="domain" description="Metallo-beta-lactamase" evidence="1">
    <location>
        <begin position="33"/>
        <end position="97"/>
    </location>
</feature>
<keyword evidence="3" id="KW-1185">Reference proteome</keyword>
<comment type="caution">
    <text evidence="2">The sequence shown here is derived from an EMBL/GenBank/DDBJ whole genome shotgun (WGS) entry which is preliminary data.</text>
</comment>
<proteinExistence type="predicted"/>
<protein>
    <recommendedName>
        <fullName evidence="1">Metallo-beta-lactamase domain-containing protein</fullName>
    </recommendedName>
</protein>
<dbReference type="Gene3D" id="3.60.15.10">
    <property type="entry name" value="Ribonuclease Z/Hydroxyacylglutathione hydrolase-like"/>
    <property type="match status" value="1"/>
</dbReference>
<dbReference type="InterPro" id="IPR052159">
    <property type="entry name" value="Competence_DNA_uptake"/>
</dbReference>
<dbReference type="PANTHER" id="PTHR30619">
    <property type="entry name" value="DNA INTERNALIZATION/COMPETENCE PROTEIN COMEC/REC2"/>
    <property type="match status" value="1"/>
</dbReference>
<dbReference type="PANTHER" id="PTHR30619:SF1">
    <property type="entry name" value="RECOMBINATION PROTEIN 2"/>
    <property type="match status" value="1"/>
</dbReference>
<dbReference type="SUPFAM" id="SSF56281">
    <property type="entry name" value="Metallo-hydrolase/oxidoreductase"/>
    <property type="match status" value="1"/>
</dbReference>
<dbReference type="Proteomes" id="UP000013084">
    <property type="component" value="Unassembled WGS sequence"/>
</dbReference>
<dbReference type="AlphaFoldDB" id="N9T5L2"/>
<gene>
    <name evidence="2" type="ORF">F902_01309</name>
</gene>
<dbReference type="OrthoDB" id="418728at2"/>
<dbReference type="PATRIC" id="fig|1217700.3.peg.1259"/>
<evidence type="ECO:0000313" key="3">
    <source>
        <dbReference type="Proteomes" id="UP000013084"/>
    </source>
</evidence>
<dbReference type="HOGENOM" id="CLU_065110_0_0_6"/>
<dbReference type="EMBL" id="APRN01000035">
    <property type="protein sequence ID" value="ENX58685.1"/>
    <property type="molecule type" value="Genomic_DNA"/>
</dbReference>
<organism evidence="2 3">
    <name type="scientific">Acinetobacter higginsii</name>
    <dbReference type="NCBI Taxonomy" id="70347"/>
    <lineage>
        <taxon>Bacteria</taxon>
        <taxon>Pseudomonadati</taxon>
        <taxon>Pseudomonadota</taxon>
        <taxon>Gammaproteobacteria</taxon>
        <taxon>Moraxellales</taxon>
        <taxon>Moraxellaceae</taxon>
        <taxon>Acinetobacter</taxon>
    </lineage>
</organism>
<name>N9T5L2_9GAMM</name>
<dbReference type="InterPro" id="IPR036866">
    <property type="entry name" value="RibonucZ/Hydroxyglut_hydro"/>
</dbReference>
<dbReference type="Pfam" id="PF00753">
    <property type="entry name" value="Lactamase_B"/>
    <property type="match status" value="1"/>
</dbReference>